<accession>A0A2C6KU53</accession>
<dbReference type="PROSITE" id="PS50005">
    <property type="entry name" value="TPR"/>
    <property type="match status" value="4"/>
</dbReference>
<evidence type="ECO:0000313" key="10">
    <source>
        <dbReference type="EMBL" id="PHJ19636.1"/>
    </source>
</evidence>
<dbReference type="OrthoDB" id="10262026at2759"/>
<dbReference type="InterPro" id="IPR007192">
    <property type="entry name" value="APC8"/>
</dbReference>
<dbReference type="Pfam" id="PF13429">
    <property type="entry name" value="TPR_15"/>
    <property type="match status" value="1"/>
</dbReference>
<feature type="compositionally biased region" description="Basic and acidic residues" evidence="8">
    <location>
        <begin position="462"/>
        <end position="474"/>
    </location>
</feature>
<feature type="repeat" description="TPR" evidence="7">
    <location>
        <begin position="809"/>
        <end position="842"/>
    </location>
</feature>
<dbReference type="InterPro" id="IPR019734">
    <property type="entry name" value="TPR_rpt"/>
</dbReference>
<keyword evidence="11" id="KW-1185">Reference proteome</keyword>
<dbReference type="GeneID" id="94429897"/>
<dbReference type="PANTHER" id="PTHR12558:SF10">
    <property type="entry name" value="CELL DIVISION CYCLE PROTEIN 23 HOMOLOG"/>
    <property type="match status" value="1"/>
</dbReference>
<dbReference type="PANTHER" id="PTHR12558">
    <property type="entry name" value="CELL DIVISION CYCLE 16,23,27"/>
    <property type="match status" value="1"/>
</dbReference>
<feature type="non-terminal residue" evidence="10">
    <location>
        <position position="971"/>
    </location>
</feature>
<keyword evidence="1" id="KW-0132">Cell division</keyword>
<keyword evidence="6" id="KW-0131">Cell cycle</keyword>
<evidence type="ECO:0000256" key="4">
    <source>
        <dbReference type="ARBA" id="ARBA00022786"/>
    </source>
</evidence>
<name>A0A2C6KU53_9APIC</name>
<feature type="compositionally biased region" description="Basic and acidic residues" evidence="8">
    <location>
        <begin position="300"/>
        <end position="327"/>
    </location>
</feature>
<feature type="region of interest" description="Disordered" evidence="8">
    <location>
        <begin position="298"/>
        <end position="327"/>
    </location>
</feature>
<reference evidence="10 11" key="1">
    <citation type="journal article" date="2017" name="Int. J. Parasitol.">
        <title>The genome of the protozoan parasite Cystoisospora suis and a reverse vaccinology approach to identify vaccine candidates.</title>
        <authorList>
            <person name="Palmieri N."/>
            <person name="Shrestha A."/>
            <person name="Ruttkowski B."/>
            <person name="Beck T."/>
            <person name="Vogl C."/>
            <person name="Tomley F."/>
            <person name="Blake D.P."/>
            <person name="Joachim A."/>
        </authorList>
    </citation>
    <scope>NUCLEOTIDE SEQUENCE [LARGE SCALE GENOMIC DNA]</scope>
    <source>
        <strain evidence="10 11">Wien I</strain>
    </source>
</reference>
<sequence length="971" mass="108600">MTAMEAEGMSPLQRVTPTMEHDHSADRRVRSYRKKDSFISLQTCRDNEGWHGKQLFSSEELVLTNIQEMELRGLADSAAWLTGLLPRTAFPCHFSSSSLLRPAELDDLSPPALWLAIQLRPLLQRRAYAAAHHLIETSAGHPEIREALFQNPLLLFLRIYVALKNRALRAPGCLSALSSNKSLHGEADGLPTSESSSLMLDGLYTEHMDIPGLAGLAGELTAYLSSSRMHKPSSRRTSKLLRHCQHSCGGAPQEESESGVRTPESGHAKPQVPTEETGSINGCESRLRQMGDYDMQAVDCDGRTEDPGRIKDSTDHALERKNEASTGSQEKRAQSYIWWLLGIVKRAQGQGGGALLALLNSLRLNIFNMSCWHDLVSLILSMRFGDLQQDFPLPCFSGEDSHLWRSIMPSENRLDKGGDRTTQQEDEVVFDSNSQLDTSSGSSEVSVHSSDEGVSRGLGHSKGGEGEKKHRGGQEGDDTVVPPQDSFLLFQREKHRKCRGSLQRSTARRKTAGNLFRCSLSGGSPSRRACGDEGGGEDAFSDFEEDEELVYALEEASGGKKFLQEEKAARAWIFAQLTATGSTRGSNEEFPFEFFLLSLRLPSHYMTRFGYALLCMHANRYAEAASHYRILSETFPRSPYIYAQLAKCSYETKSYSYSLKFFDILHSLSPYSLDYVEDLSHIYFMRKQREELGELVKKCYAVDPESSQTLCVLGNFLSAHGDHPSAVRAFKRATLLAPNRVSLWVALGHAYTESRNVLEALQAYESATEVNPADCRGWTGLGQLYALLDNLPMAIHFFQKACDTRPTEPRLWTHLGDVLTKAGRDEESLHAFEKAWLLSPQYDTALRLFHGYQIRDGRWGLGMSEETARWAFQLVDRYFVKALLHGGKERETHLQSSENSDALDAFRLPWDAFFSKTHQPPPSSSFSSSSSSGKLQYVKRLADCLRYDKEDTPLGDVFDALLYLSKVSKFH</sequence>
<proteinExistence type="predicted"/>
<dbReference type="GO" id="GO:0045842">
    <property type="term" value="P:positive regulation of mitotic metaphase/anaphase transition"/>
    <property type="evidence" value="ECO:0007669"/>
    <property type="project" value="TreeGrafter"/>
</dbReference>
<dbReference type="GO" id="GO:0016567">
    <property type="term" value="P:protein ubiquitination"/>
    <property type="evidence" value="ECO:0007669"/>
    <property type="project" value="TreeGrafter"/>
</dbReference>
<dbReference type="VEuPathDB" id="ToxoDB:CSUI_006530"/>
<feature type="domain" description="Cdc23" evidence="9">
    <location>
        <begin position="322"/>
        <end position="381"/>
    </location>
</feature>
<keyword evidence="3" id="KW-0498">Mitosis</keyword>
<organism evidence="10 11">
    <name type="scientific">Cystoisospora suis</name>
    <dbReference type="NCBI Taxonomy" id="483139"/>
    <lineage>
        <taxon>Eukaryota</taxon>
        <taxon>Sar</taxon>
        <taxon>Alveolata</taxon>
        <taxon>Apicomplexa</taxon>
        <taxon>Conoidasida</taxon>
        <taxon>Coccidia</taxon>
        <taxon>Eucoccidiorida</taxon>
        <taxon>Eimeriorina</taxon>
        <taxon>Sarcocystidae</taxon>
        <taxon>Cystoisospora</taxon>
    </lineage>
</organism>
<dbReference type="EMBL" id="MIGC01003313">
    <property type="protein sequence ID" value="PHJ19636.1"/>
    <property type="molecule type" value="Genomic_DNA"/>
</dbReference>
<evidence type="ECO:0000256" key="5">
    <source>
        <dbReference type="ARBA" id="ARBA00022803"/>
    </source>
</evidence>
<feature type="region of interest" description="Disordered" evidence="8">
    <location>
        <begin position="244"/>
        <end position="281"/>
    </location>
</feature>
<evidence type="ECO:0000313" key="11">
    <source>
        <dbReference type="Proteomes" id="UP000221165"/>
    </source>
</evidence>
<evidence type="ECO:0000256" key="6">
    <source>
        <dbReference type="ARBA" id="ARBA00023306"/>
    </source>
</evidence>
<feature type="compositionally biased region" description="Low complexity" evidence="8">
    <location>
        <begin position="439"/>
        <end position="448"/>
    </location>
</feature>
<dbReference type="SUPFAM" id="SSF48452">
    <property type="entry name" value="TPR-like"/>
    <property type="match status" value="1"/>
</dbReference>
<dbReference type="SMART" id="SM00028">
    <property type="entry name" value="TPR"/>
    <property type="match status" value="7"/>
</dbReference>
<dbReference type="RefSeq" id="XP_067921334.1">
    <property type="nucleotide sequence ID" value="XM_068066686.1"/>
</dbReference>
<dbReference type="AlphaFoldDB" id="A0A2C6KU53"/>
<gene>
    <name evidence="10" type="ORF">CSUI_006530</name>
</gene>
<feature type="region of interest" description="Disordered" evidence="8">
    <location>
        <begin position="431"/>
        <end position="482"/>
    </location>
</feature>
<keyword evidence="4" id="KW-0833">Ubl conjugation pathway</keyword>
<evidence type="ECO:0000256" key="2">
    <source>
        <dbReference type="ARBA" id="ARBA00022737"/>
    </source>
</evidence>
<evidence type="ECO:0000256" key="3">
    <source>
        <dbReference type="ARBA" id="ARBA00022776"/>
    </source>
</evidence>
<evidence type="ECO:0000256" key="7">
    <source>
        <dbReference type="PROSITE-ProRule" id="PRU00339"/>
    </source>
</evidence>
<dbReference type="InterPro" id="IPR011990">
    <property type="entry name" value="TPR-like_helical_dom_sf"/>
</dbReference>
<feature type="repeat" description="TPR" evidence="7">
    <location>
        <begin position="707"/>
        <end position="740"/>
    </location>
</feature>
<feature type="repeat" description="TPR" evidence="7">
    <location>
        <begin position="741"/>
        <end position="774"/>
    </location>
</feature>
<keyword evidence="5 7" id="KW-0802">TPR repeat</keyword>
<feature type="repeat" description="TPR" evidence="7">
    <location>
        <begin position="775"/>
        <end position="808"/>
    </location>
</feature>
<evidence type="ECO:0000256" key="8">
    <source>
        <dbReference type="SAM" id="MobiDB-lite"/>
    </source>
</evidence>
<dbReference type="GO" id="GO:0051301">
    <property type="term" value="P:cell division"/>
    <property type="evidence" value="ECO:0007669"/>
    <property type="project" value="UniProtKB-KW"/>
</dbReference>
<dbReference type="GO" id="GO:0031145">
    <property type="term" value="P:anaphase-promoting complex-dependent catabolic process"/>
    <property type="evidence" value="ECO:0007669"/>
    <property type="project" value="TreeGrafter"/>
</dbReference>
<protein>
    <submittedName>
        <fullName evidence="10">Tetratricopeptide repeat-containing protein</fullName>
    </submittedName>
</protein>
<evidence type="ECO:0000259" key="9">
    <source>
        <dbReference type="Pfam" id="PF04049"/>
    </source>
</evidence>
<dbReference type="Proteomes" id="UP000221165">
    <property type="component" value="Unassembled WGS sequence"/>
</dbReference>
<comment type="caution">
    <text evidence="10">The sequence shown here is derived from an EMBL/GenBank/DDBJ whole genome shotgun (WGS) entry which is preliminary data.</text>
</comment>
<dbReference type="Gene3D" id="1.25.40.10">
    <property type="entry name" value="Tetratricopeptide repeat domain"/>
    <property type="match status" value="3"/>
</dbReference>
<dbReference type="Pfam" id="PF04049">
    <property type="entry name" value="ANAPC8"/>
    <property type="match status" value="1"/>
</dbReference>
<keyword evidence="2" id="KW-0677">Repeat</keyword>
<dbReference type="GO" id="GO:0005680">
    <property type="term" value="C:anaphase-promoting complex"/>
    <property type="evidence" value="ECO:0007669"/>
    <property type="project" value="InterPro"/>
</dbReference>
<evidence type="ECO:0000256" key="1">
    <source>
        <dbReference type="ARBA" id="ARBA00022618"/>
    </source>
</evidence>